<evidence type="ECO:0000256" key="5">
    <source>
        <dbReference type="ARBA" id="ARBA00023163"/>
    </source>
</evidence>
<evidence type="ECO:0000256" key="6">
    <source>
        <dbReference type="ARBA" id="ARBA00023242"/>
    </source>
</evidence>
<comment type="subcellular location">
    <subcellularLocation>
        <location evidence="1">Nucleus</location>
    </subcellularLocation>
</comment>
<evidence type="ECO:0000256" key="1">
    <source>
        <dbReference type="ARBA" id="ARBA00004123"/>
    </source>
</evidence>
<feature type="region of interest" description="Disordered" evidence="7">
    <location>
        <begin position="451"/>
        <end position="479"/>
    </location>
</feature>
<keyword evidence="5" id="KW-0804">Transcription</keyword>
<feature type="compositionally biased region" description="Polar residues" evidence="7">
    <location>
        <begin position="273"/>
        <end position="288"/>
    </location>
</feature>
<dbReference type="PANTHER" id="PTHR31221:SF90">
    <property type="entry name" value="WRKY TRANSCRIPTION FACTOR 44"/>
    <property type="match status" value="1"/>
</dbReference>
<sequence length="479" mass="52756">MQSAFNTVIEQMDIKEAERIVIAKPVPSRPTCSTFGPFSELLAGAISAAPPNVCSETAAVVAIKPKTVRFKPMAVNRAPPDQAELSRTAINTSSDKVLKSDSKPTVVYKPLAKLVSKSTVSLLANMGNVNTQQSVESLLQHQSQDKHNFRSQSSSNLSQIMPAVKETDQRIESSKTASQIVEEDTKTLPAVAGDRPSYDGYNWRKYGQKQVKGSEYPRSYYKCTHPNCPVKKKVERSFDGQIAEIVYKGEHNHPKPQPPKRSLSGTHGVGLVSDSTGQDTNNPGWNNRLNERIECSEGRVENRNEVGLLAHSTYQAKAPLTYDPVTTGTSTAAGGTSENSCGLSGECDEGRKLLEGDDDEPRNKRRKSDNQANEASILEEGVVQDPRIVVQNSTDSEILSDGFRWRKYGQKVVKGNPYPRSYYRCTAVKCNVRKHVERASDEPKAYITTYEGKHNHEMPIRSMNPVASEPDSSVPASKE</sequence>
<dbReference type="GO" id="GO:0043565">
    <property type="term" value="F:sequence-specific DNA binding"/>
    <property type="evidence" value="ECO:0007669"/>
    <property type="project" value="InterPro"/>
</dbReference>
<evidence type="ECO:0000259" key="8">
    <source>
        <dbReference type="PROSITE" id="PS50811"/>
    </source>
</evidence>
<feature type="compositionally biased region" description="Low complexity" evidence="7">
    <location>
        <begin position="328"/>
        <end position="337"/>
    </location>
</feature>
<feature type="domain" description="WRKY" evidence="8">
    <location>
        <begin position="199"/>
        <end position="256"/>
    </location>
</feature>
<evidence type="ECO:0000256" key="4">
    <source>
        <dbReference type="ARBA" id="ARBA00023125"/>
    </source>
</evidence>
<name>A0AAE0B0E2_9ROSI</name>
<keyword evidence="6" id="KW-0539">Nucleus</keyword>
<accession>A0AAE0B0E2</accession>
<dbReference type="PROSITE" id="PS50811">
    <property type="entry name" value="WRKY"/>
    <property type="match status" value="2"/>
</dbReference>
<dbReference type="AlphaFoldDB" id="A0AAE0B0E2"/>
<feature type="region of interest" description="Disordered" evidence="7">
    <location>
        <begin position="249"/>
        <end position="288"/>
    </location>
</feature>
<dbReference type="FunFam" id="2.20.25.80:FF:000006">
    <property type="entry name" value="WRKY transcription factor"/>
    <property type="match status" value="2"/>
</dbReference>
<dbReference type="PANTHER" id="PTHR31221">
    <property type="entry name" value="WRKY TRANSCRIPTION FACTOR PROTEIN 1-RELATED"/>
    <property type="match status" value="1"/>
</dbReference>
<keyword evidence="3" id="KW-0805">Transcription regulation</keyword>
<evidence type="ECO:0000256" key="2">
    <source>
        <dbReference type="ARBA" id="ARBA00022737"/>
    </source>
</evidence>
<keyword evidence="10" id="KW-1185">Reference proteome</keyword>
<gene>
    <name evidence="9" type="ORF">Dsin_007545</name>
</gene>
<dbReference type="GO" id="GO:0003700">
    <property type="term" value="F:DNA-binding transcription factor activity"/>
    <property type="evidence" value="ECO:0007669"/>
    <property type="project" value="InterPro"/>
</dbReference>
<keyword evidence="4" id="KW-0238">DNA-binding</keyword>
<keyword evidence="2" id="KW-0677">Repeat</keyword>
<dbReference type="SMART" id="SM00774">
    <property type="entry name" value="WRKY"/>
    <property type="match status" value="2"/>
</dbReference>
<protein>
    <recommendedName>
        <fullName evidence="8">WRKY domain-containing protein</fullName>
    </recommendedName>
</protein>
<reference evidence="9" key="1">
    <citation type="journal article" date="2023" name="Plant J.">
        <title>Genome sequences and population genomics provide insights into the demographic history, inbreeding, and mutation load of two 'living fossil' tree species of Dipteronia.</title>
        <authorList>
            <person name="Feng Y."/>
            <person name="Comes H.P."/>
            <person name="Chen J."/>
            <person name="Zhu S."/>
            <person name="Lu R."/>
            <person name="Zhang X."/>
            <person name="Li P."/>
            <person name="Qiu J."/>
            <person name="Olsen K.M."/>
            <person name="Qiu Y."/>
        </authorList>
    </citation>
    <scope>NUCLEOTIDE SEQUENCE</scope>
    <source>
        <strain evidence="9">NBL</strain>
    </source>
</reference>
<dbReference type="Proteomes" id="UP001281410">
    <property type="component" value="Unassembled WGS sequence"/>
</dbReference>
<dbReference type="InterPro" id="IPR044810">
    <property type="entry name" value="WRKY_plant"/>
</dbReference>
<dbReference type="InterPro" id="IPR003657">
    <property type="entry name" value="WRKY_dom"/>
</dbReference>
<comment type="caution">
    <text evidence="9">The sequence shown here is derived from an EMBL/GenBank/DDBJ whole genome shotgun (WGS) entry which is preliminary data.</text>
</comment>
<dbReference type="Gene3D" id="2.20.25.80">
    <property type="entry name" value="WRKY domain"/>
    <property type="match status" value="2"/>
</dbReference>
<proteinExistence type="predicted"/>
<feature type="region of interest" description="Disordered" evidence="7">
    <location>
        <begin position="328"/>
        <end position="380"/>
    </location>
</feature>
<evidence type="ECO:0000313" key="10">
    <source>
        <dbReference type="Proteomes" id="UP001281410"/>
    </source>
</evidence>
<dbReference type="InterPro" id="IPR036576">
    <property type="entry name" value="WRKY_dom_sf"/>
</dbReference>
<dbReference type="SUPFAM" id="SSF118290">
    <property type="entry name" value="WRKY DNA-binding domain"/>
    <property type="match status" value="2"/>
</dbReference>
<evidence type="ECO:0000256" key="3">
    <source>
        <dbReference type="ARBA" id="ARBA00023015"/>
    </source>
</evidence>
<feature type="region of interest" description="Disordered" evidence="7">
    <location>
        <begin position="173"/>
        <end position="201"/>
    </location>
</feature>
<organism evidence="9 10">
    <name type="scientific">Dipteronia sinensis</name>
    <dbReference type="NCBI Taxonomy" id="43782"/>
    <lineage>
        <taxon>Eukaryota</taxon>
        <taxon>Viridiplantae</taxon>
        <taxon>Streptophyta</taxon>
        <taxon>Embryophyta</taxon>
        <taxon>Tracheophyta</taxon>
        <taxon>Spermatophyta</taxon>
        <taxon>Magnoliopsida</taxon>
        <taxon>eudicotyledons</taxon>
        <taxon>Gunneridae</taxon>
        <taxon>Pentapetalae</taxon>
        <taxon>rosids</taxon>
        <taxon>malvids</taxon>
        <taxon>Sapindales</taxon>
        <taxon>Sapindaceae</taxon>
        <taxon>Hippocastanoideae</taxon>
        <taxon>Acereae</taxon>
        <taxon>Dipteronia</taxon>
    </lineage>
</organism>
<feature type="domain" description="WRKY" evidence="8">
    <location>
        <begin position="394"/>
        <end position="459"/>
    </location>
</feature>
<dbReference type="Pfam" id="PF03106">
    <property type="entry name" value="WRKY"/>
    <property type="match status" value="2"/>
</dbReference>
<evidence type="ECO:0000256" key="7">
    <source>
        <dbReference type="SAM" id="MobiDB-lite"/>
    </source>
</evidence>
<dbReference type="EMBL" id="JANJYJ010000002">
    <property type="protein sequence ID" value="KAK3227683.1"/>
    <property type="molecule type" value="Genomic_DNA"/>
</dbReference>
<dbReference type="GO" id="GO:0005634">
    <property type="term" value="C:nucleus"/>
    <property type="evidence" value="ECO:0007669"/>
    <property type="project" value="UniProtKB-SubCell"/>
</dbReference>
<evidence type="ECO:0000313" key="9">
    <source>
        <dbReference type="EMBL" id="KAK3227683.1"/>
    </source>
</evidence>
<feature type="compositionally biased region" description="Polar residues" evidence="7">
    <location>
        <begin position="470"/>
        <end position="479"/>
    </location>
</feature>